<evidence type="ECO:0000259" key="6">
    <source>
        <dbReference type="Pfam" id="PF08281"/>
    </source>
</evidence>
<dbReference type="Pfam" id="PF08281">
    <property type="entry name" value="Sigma70_r4_2"/>
    <property type="match status" value="1"/>
</dbReference>
<comment type="caution">
    <text evidence="7">The sequence shown here is derived from an EMBL/GenBank/DDBJ whole genome shotgun (WGS) entry which is preliminary data.</text>
</comment>
<dbReference type="RefSeq" id="WP_115833506.1">
    <property type="nucleotide sequence ID" value="NZ_QNUL01000028.1"/>
</dbReference>
<dbReference type="InterPro" id="IPR039425">
    <property type="entry name" value="RNA_pol_sigma-70-like"/>
</dbReference>
<proteinExistence type="inferred from homology"/>
<evidence type="ECO:0000259" key="5">
    <source>
        <dbReference type="Pfam" id="PF04542"/>
    </source>
</evidence>
<evidence type="ECO:0000313" key="8">
    <source>
        <dbReference type="Proteomes" id="UP000256373"/>
    </source>
</evidence>
<dbReference type="SUPFAM" id="SSF88659">
    <property type="entry name" value="Sigma3 and sigma4 domains of RNA polymerase sigma factors"/>
    <property type="match status" value="1"/>
</dbReference>
<dbReference type="Gene3D" id="1.10.10.10">
    <property type="entry name" value="Winged helix-like DNA-binding domain superfamily/Winged helix DNA-binding domain"/>
    <property type="match status" value="1"/>
</dbReference>
<dbReference type="AlphaFoldDB" id="A0A3D8Y4X8"/>
<dbReference type="PANTHER" id="PTHR43133:SF46">
    <property type="entry name" value="RNA POLYMERASE SIGMA-70 FACTOR ECF SUBFAMILY"/>
    <property type="match status" value="1"/>
</dbReference>
<gene>
    <name evidence="7" type="ORF">DSL64_24050</name>
</gene>
<keyword evidence="3" id="KW-0731">Sigma factor</keyword>
<dbReference type="Pfam" id="PF04542">
    <property type="entry name" value="Sigma70_r2"/>
    <property type="match status" value="1"/>
</dbReference>
<dbReference type="EMBL" id="QNUL01000028">
    <property type="protein sequence ID" value="REA57429.1"/>
    <property type="molecule type" value="Genomic_DNA"/>
</dbReference>
<feature type="domain" description="RNA polymerase sigma factor 70 region 4 type 2" evidence="6">
    <location>
        <begin position="131"/>
        <end position="178"/>
    </location>
</feature>
<evidence type="ECO:0000256" key="1">
    <source>
        <dbReference type="ARBA" id="ARBA00010641"/>
    </source>
</evidence>
<evidence type="ECO:0000256" key="2">
    <source>
        <dbReference type="ARBA" id="ARBA00023015"/>
    </source>
</evidence>
<dbReference type="InterPro" id="IPR036388">
    <property type="entry name" value="WH-like_DNA-bd_sf"/>
</dbReference>
<evidence type="ECO:0000313" key="7">
    <source>
        <dbReference type="EMBL" id="REA57429.1"/>
    </source>
</evidence>
<dbReference type="InterPro" id="IPR013249">
    <property type="entry name" value="RNA_pol_sigma70_r4_t2"/>
</dbReference>
<feature type="domain" description="RNA polymerase sigma-70 region 2" evidence="5">
    <location>
        <begin position="26"/>
        <end position="90"/>
    </location>
</feature>
<dbReference type="InterPro" id="IPR014284">
    <property type="entry name" value="RNA_pol_sigma-70_dom"/>
</dbReference>
<dbReference type="GO" id="GO:0006352">
    <property type="term" value="P:DNA-templated transcription initiation"/>
    <property type="evidence" value="ECO:0007669"/>
    <property type="project" value="InterPro"/>
</dbReference>
<dbReference type="NCBIfam" id="TIGR02937">
    <property type="entry name" value="sigma70-ECF"/>
    <property type="match status" value="1"/>
</dbReference>
<protein>
    <submittedName>
        <fullName evidence="7">Sigma-70 family RNA polymerase sigma factor</fullName>
    </submittedName>
</protein>
<dbReference type="CDD" id="cd06171">
    <property type="entry name" value="Sigma70_r4"/>
    <property type="match status" value="1"/>
</dbReference>
<dbReference type="SUPFAM" id="SSF88946">
    <property type="entry name" value="Sigma2 domain of RNA polymerase sigma factors"/>
    <property type="match status" value="1"/>
</dbReference>
<evidence type="ECO:0000256" key="3">
    <source>
        <dbReference type="ARBA" id="ARBA00023082"/>
    </source>
</evidence>
<comment type="similarity">
    <text evidence="1">Belongs to the sigma-70 factor family. ECF subfamily.</text>
</comment>
<name>A0A3D8Y4X8_9BACT</name>
<dbReference type="GO" id="GO:0003677">
    <property type="term" value="F:DNA binding"/>
    <property type="evidence" value="ECO:0007669"/>
    <property type="project" value="InterPro"/>
</dbReference>
<dbReference type="InterPro" id="IPR007627">
    <property type="entry name" value="RNA_pol_sigma70_r2"/>
</dbReference>
<keyword evidence="2" id="KW-0805">Transcription regulation</keyword>
<reference evidence="7 8" key="1">
    <citation type="submission" date="2018-07" db="EMBL/GenBank/DDBJ databases">
        <title>Dyadobacter roseus sp. nov., isolated from rose rhizosphere soil.</title>
        <authorList>
            <person name="Chen L."/>
        </authorList>
    </citation>
    <scope>NUCLEOTIDE SEQUENCE [LARGE SCALE GENOMIC DNA]</scope>
    <source>
        <strain evidence="7 8">RS19</strain>
    </source>
</reference>
<dbReference type="Gene3D" id="1.10.1740.10">
    <property type="match status" value="1"/>
</dbReference>
<organism evidence="7 8">
    <name type="scientific">Dyadobacter luteus</name>
    <dbReference type="NCBI Taxonomy" id="2259619"/>
    <lineage>
        <taxon>Bacteria</taxon>
        <taxon>Pseudomonadati</taxon>
        <taxon>Bacteroidota</taxon>
        <taxon>Cytophagia</taxon>
        <taxon>Cytophagales</taxon>
        <taxon>Spirosomataceae</taxon>
        <taxon>Dyadobacter</taxon>
    </lineage>
</organism>
<dbReference type="Proteomes" id="UP000256373">
    <property type="component" value="Unassembled WGS sequence"/>
</dbReference>
<dbReference type="InterPro" id="IPR013324">
    <property type="entry name" value="RNA_pol_sigma_r3/r4-like"/>
</dbReference>
<keyword evidence="8" id="KW-1185">Reference proteome</keyword>
<dbReference type="OrthoDB" id="9150024at2"/>
<dbReference type="PANTHER" id="PTHR43133">
    <property type="entry name" value="RNA POLYMERASE ECF-TYPE SIGMA FACTO"/>
    <property type="match status" value="1"/>
</dbReference>
<keyword evidence="4" id="KW-0804">Transcription</keyword>
<evidence type="ECO:0000256" key="4">
    <source>
        <dbReference type="ARBA" id="ARBA00023163"/>
    </source>
</evidence>
<sequence>MASSIDHDQDLWCLLKAGDEEAYSQLFRRHYASLVSYGKSLTSHHILVQDCVQEVFIEIWMYRNNLVIPSSVKAYLLSGVRKRIARKLERDHIFRHSDELADVSCEVSFTVLDEMISDEETRNQVYTLNHFINQLPRRQREALYLRYHQELDIEEIAQLLQVNSQSVSNLLHRGIKHLREIWVGELPSLLILFSFLC</sequence>
<dbReference type="GO" id="GO:0016987">
    <property type="term" value="F:sigma factor activity"/>
    <property type="evidence" value="ECO:0007669"/>
    <property type="project" value="UniProtKB-KW"/>
</dbReference>
<dbReference type="InterPro" id="IPR013325">
    <property type="entry name" value="RNA_pol_sigma_r2"/>
</dbReference>
<accession>A0A3D8Y4X8</accession>